<sequence>MRKLVAAVIVFVVLLVGVSIAANVLVDQKALRARVAIALKQETGLDLKVEQSAVQFLPWPSIVAQNVVLSRAGDVPVFQAQSLHAGLSVLALLQREIRFQDFVADGARIFVHRRADGRMDWMTHALNSQEEEAPLPVNGFQARRIEAHWALALDALHLTNSTVQWDDRRLGVSGGFAVQALDLAGLRTPSPWINLAGQHAGTPFTVKGHVSALGALWSGASSQGASWPFSLAATLGPESHRDWLELDGAMQDPRHLQGMTVHVRGEWLDVQDAQQLFPHAGLPHVPALGGDVTLAGGVDWAALRAMQKGGRSGWWPVPGLTPTALHLHAGSMPVRGVELGHVTLAADSAQSPLMLETDIEWRGSDWHASGQAGTLSGMVGFVQSVGRGSAVPVQAEIRSQSLSLSATLNAPNAAPPVNSQDALVLTLNGAVGAASQLTVQGHADQLSTPWAVLHGVTLGGQLALDGQAVYAVKGLDFESREAALSGDVRLSFPANAMPQINGALSAKHLDIDALKLMTSSAAPSASEQAVHAVTVPQAVLKTAIAVEHKSTDAPVVEDHAAVSSVPNWVTLLRAQDADMVLSADQLRVGGAEYTGVSGHIVLAGGHVTLDTLKGQGAGVALGGVLDVNASGWPVQMHVQAASLVLPARWLQEAVSMPEMLQGTVQLVGDVRSQGHDVQSMRDALEGDLGLSMVDGQVSGALLAQLAGPQAASFIGSGLHGLRCLGTHMVLSDGKATVERLGLQAGNVQVSGQGQIGLVAQNLTLHVRPSVQLAGAEASAPLMLDGPWTHVTVQPERDVDGNAQLTLGGAAPAEEDPCVAWLAAGRNGQAGPQPAAAAKHHNRASDLLKALGVWH</sequence>
<dbReference type="InterPro" id="IPR007844">
    <property type="entry name" value="AsmA"/>
</dbReference>
<dbReference type="Proteomes" id="UP000677812">
    <property type="component" value="Unassembled WGS sequence"/>
</dbReference>
<dbReference type="PANTHER" id="PTHR30441">
    <property type="entry name" value="DUF748 DOMAIN-CONTAINING PROTEIN"/>
    <property type="match status" value="1"/>
</dbReference>
<keyword evidence="3" id="KW-1185">Reference proteome</keyword>
<proteinExistence type="predicted"/>
<feature type="domain" description="AsmA" evidence="1">
    <location>
        <begin position="2"/>
        <end position="171"/>
    </location>
</feature>
<dbReference type="EMBL" id="JAGRQH010000002">
    <property type="protein sequence ID" value="MBR0559353.1"/>
    <property type="molecule type" value="Genomic_DNA"/>
</dbReference>
<evidence type="ECO:0000259" key="1">
    <source>
        <dbReference type="Pfam" id="PF05170"/>
    </source>
</evidence>
<evidence type="ECO:0000313" key="2">
    <source>
        <dbReference type="EMBL" id="MBR0559353.1"/>
    </source>
</evidence>
<comment type="caution">
    <text evidence="2">The sequence shown here is derived from an EMBL/GenBank/DDBJ whole genome shotgun (WGS) entry which is preliminary data.</text>
</comment>
<gene>
    <name evidence="2" type="ORF">KB213_04680</name>
</gene>
<reference evidence="2 3" key="1">
    <citation type="submission" date="2021-04" db="EMBL/GenBank/DDBJ databases">
        <title>The complete genome sequence of Neokomagataea sp. TBRC 2177.</title>
        <authorList>
            <person name="Charoenyingcharoen P."/>
            <person name="Yukphan P."/>
        </authorList>
    </citation>
    <scope>NUCLEOTIDE SEQUENCE [LARGE SCALE GENOMIC DNA]</scope>
    <source>
        <strain evidence="2 3">TBRC 2177</strain>
    </source>
</reference>
<feature type="domain" description="AsmA" evidence="1">
    <location>
        <begin position="485"/>
        <end position="736"/>
    </location>
</feature>
<dbReference type="PANTHER" id="PTHR30441:SF4">
    <property type="entry name" value="PROTEIN ASMA"/>
    <property type="match status" value="1"/>
</dbReference>
<dbReference type="InterPro" id="IPR052894">
    <property type="entry name" value="AsmA-related"/>
</dbReference>
<name>A0ABS5E614_9PROT</name>
<dbReference type="Pfam" id="PF05170">
    <property type="entry name" value="AsmA"/>
    <property type="match status" value="2"/>
</dbReference>
<accession>A0ABS5E614</accession>
<evidence type="ECO:0000313" key="3">
    <source>
        <dbReference type="Proteomes" id="UP000677812"/>
    </source>
</evidence>
<protein>
    <submittedName>
        <fullName evidence="2">AsmA family protein</fullName>
    </submittedName>
</protein>
<organism evidence="2 3">
    <name type="scientific">Neokomagataea anthophila</name>
    <dbReference type="NCBI Taxonomy" id="2826925"/>
    <lineage>
        <taxon>Bacteria</taxon>
        <taxon>Pseudomonadati</taxon>
        <taxon>Pseudomonadota</taxon>
        <taxon>Alphaproteobacteria</taxon>
        <taxon>Acetobacterales</taxon>
        <taxon>Acetobacteraceae</taxon>
        <taxon>Neokomagataea</taxon>
    </lineage>
</organism>
<dbReference type="RefSeq" id="WP_211680838.1">
    <property type="nucleotide sequence ID" value="NZ_JAGRQH010000002.1"/>
</dbReference>